<evidence type="ECO:0000313" key="1">
    <source>
        <dbReference type="EMBL" id="MDO6967124.1"/>
    </source>
</evidence>
<proteinExistence type="predicted"/>
<dbReference type="EMBL" id="JAUOZU010000033">
    <property type="protein sequence ID" value="MDO6967124.1"/>
    <property type="molecule type" value="Genomic_DNA"/>
</dbReference>
<accession>A0ABT8YTW4</accession>
<reference evidence="1" key="1">
    <citation type="journal article" date="2015" name="Int. J. Syst. Evol. Microbiol.">
        <title>Rhizobium alvei sp. nov., isolated from a freshwater river.</title>
        <authorList>
            <person name="Sheu S.Y."/>
            <person name="Huang H.W."/>
            <person name="Young C.C."/>
            <person name="Chen W.M."/>
        </authorList>
    </citation>
    <scope>NUCLEOTIDE SEQUENCE</scope>
    <source>
        <strain evidence="1">TNR-22</strain>
    </source>
</reference>
<name>A0ABT8YTW4_9HYPH</name>
<evidence type="ECO:0000313" key="2">
    <source>
        <dbReference type="Proteomes" id="UP001174932"/>
    </source>
</evidence>
<organism evidence="1 2">
    <name type="scientific">Rhizobium alvei</name>
    <dbReference type="NCBI Taxonomy" id="1132659"/>
    <lineage>
        <taxon>Bacteria</taxon>
        <taxon>Pseudomonadati</taxon>
        <taxon>Pseudomonadota</taxon>
        <taxon>Alphaproteobacteria</taxon>
        <taxon>Hyphomicrobiales</taxon>
        <taxon>Rhizobiaceae</taxon>
        <taxon>Rhizobium/Agrobacterium group</taxon>
        <taxon>Rhizobium</taxon>
    </lineage>
</organism>
<comment type="caution">
    <text evidence="1">The sequence shown here is derived from an EMBL/GenBank/DDBJ whole genome shotgun (WGS) entry which is preliminary data.</text>
</comment>
<keyword evidence="2" id="KW-1185">Reference proteome</keyword>
<reference evidence="1" key="2">
    <citation type="submission" date="2023-07" db="EMBL/GenBank/DDBJ databases">
        <authorList>
            <person name="Shen H."/>
        </authorList>
    </citation>
    <scope>NUCLEOTIDE SEQUENCE</scope>
    <source>
        <strain evidence="1">TNR-22</strain>
    </source>
</reference>
<dbReference type="RefSeq" id="WP_304379054.1">
    <property type="nucleotide sequence ID" value="NZ_JAUOZU010000033.1"/>
</dbReference>
<sequence length="50" mass="5468">MGIADTIPFILFSSFIETDGVLRKIADPVSGRIMVPRSTALSLARLTHRP</sequence>
<dbReference type="Proteomes" id="UP001174932">
    <property type="component" value="Unassembled WGS sequence"/>
</dbReference>
<protein>
    <submittedName>
        <fullName evidence="1">Uncharacterized protein</fullName>
    </submittedName>
</protein>
<gene>
    <name evidence="1" type="ORF">Q4481_24525</name>
</gene>